<protein>
    <submittedName>
        <fullName evidence="1">Uncharacterized protein</fullName>
    </submittedName>
</protein>
<name>A0ABV8XTV5_9DEIO</name>
<evidence type="ECO:0000313" key="2">
    <source>
        <dbReference type="Proteomes" id="UP001595998"/>
    </source>
</evidence>
<dbReference type="Proteomes" id="UP001595998">
    <property type="component" value="Unassembled WGS sequence"/>
</dbReference>
<proteinExistence type="predicted"/>
<dbReference type="RefSeq" id="WP_380042162.1">
    <property type="nucleotide sequence ID" value="NZ_JBHSEH010000028.1"/>
</dbReference>
<accession>A0ABV8XTV5</accession>
<keyword evidence="2" id="KW-1185">Reference proteome</keyword>
<gene>
    <name evidence="1" type="ORF">ACFOZ9_17615</name>
</gene>
<comment type="caution">
    <text evidence="1">The sequence shown here is derived from an EMBL/GenBank/DDBJ whole genome shotgun (WGS) entry which is preliminary data.</text>
</comment>
<reference evidence="2" key="1">
    <citation type="journal article" date="2019" name="Int. J. Syst. Evol. Microbiol.">
        <title>The Global Catalogue of Microorganisms (GCM) 10K type strain sequencing project: providing services to taxonomists for standard genome sequencing and annotation.</title>
        <authorList>
            <consortium name="The Broad Institute Genomics Platform"/>
            <consortium name="The Broad Institute Genome Sequencing Center for Infectious Disease"/>
            <person name="Wu L."/>
            <person name="Ma J."/>
        </authorList>
    </citation>
    <scope>NUCLEOTIDE SEQUENCE [LARGE SCALE GENOMIC DNA]</scope>
    <source>
        <strain evidence="2">CCUG 56029</strain>
    </source>
</reference>
<evidence type="ECO:0000313" key="1">
    <source>
        <dbReference type="EMBL" id="MFC4428027.1"/>
    </source>
</evidence>
<organism evidence="1 2">
    <name type="scientific">Deinococcus navajonensis</name>
    <dbReference type="NCBI Taxonomy" id="309884"/>
    <lineage>
        <taxon>Bacteria</taxon>
        <taxon>Thermotogati</taxon>
        <taxon>Deinococcota</taxon>
        <taxon>Deinococci</taxon>
        <taxon>Deinococcales</taxon>
        <taxon>Deinococcaceae</taxon>
        <taxon>Deinococcus</taxon>
    </lineage>
</organism>
<dbReference type="EMBL" id="JBHSEH010000028">
    <property type="protein sequence ID" value="MFC4428027.1"/>
    <property type="molecule type" value="Genomic_DNA"/>
</dbReference>
<sequence length="106" mass="11744">MAAEKLFEVMAGISADYFSIGGVQFYAAPFTLMEYATYQALPENDLGAKAEFIAEKLQVRIRGTKAKAAEITTDWVMENVPLPTMRLLQHILIYGEKPRDGTPGKS</sequence>